<sequence length="235" mass="26203">MADESAKPTPDEHAKAVEHLKADELARLARIEGKLGVPHGYYQSLLENGSDWEFAIKLVVLLEAALGAVIAAKLQNDVMREHCDRLNLVGRTGKLDLAVGLEALKPVEASSFAILAEVRNRFAHRVENINSNLETFARSLPKGDLPRYLRTVMMVPKESQKEVEFLWASEHAPRLFRHVLWTGGSMVLDALATQDAKAEAEAKRRGWWTSGAKRQWTLKDLFEVGHASATNDTKK</sequence>
<dbReference type="AlphaFoldDB" id="A0A4Q7VZA0"/>
<proteinExistence type="predicted"/>
<dbReference type="Proteomes" id="UP000293671">
    <property type="component" value="Unassembled WGS sequence"/>
</dbReference>
<dbReference type="OrthoDB" id="9153611at2"/>
<accession>A0A4Q7VZA0</accession>
<keyword evidence="2" id="KW-1185">Reference proteome</keyword>
<dbReference type="RefSeq" id="WP_130429957.1">
    <property type="nucleotide sequence ID" value="NZ_SHKP01000004.1"/>
</dbReference>
<reference evidence="1 2" key="1">
    <citation type="submission" date="2019-02" db="EMBL/GenBank/DDBJ databases">
        <title>Genomic Encyclopedia of Type Strains, Phase IV (KMG-IV): sequencing the most valuable type-strain genomes for metagenomic binning, comparative biology and taxonomic classification.</title>
        <authorList>
            <person name="Goeker M."/>
        </authorList>
    </citation>
    <scope>NUCLEOTIDE SEQUENCE [LARGE SCALE GENOMIC DNA]</scope>
    <source>
        <strain evidence="1 2">DSM 19570</strain>
    </source>
</reference>
<comment type="caution">
    <text evidence="1">The sequence shown here is derived from an EMBL/GenBank/DDBJ whole genome shotgun (WGS) entry which is preliminary data.</text>
</comment>
<name>A0A4Q7VZA0_9BURK</name>
<organism evidence="1 2">
    <name type="scientific">Rivibacter subsaxonicus</name>
    <dbReference type="NCBI Taxonomy" id="457575"/>
    <lineage>
        <taxon>Bacteria</taxon>
        <taxon>Pseudomonadati</taxon>
        <taxon>Pseudomonadota</taxon>
        <taxon>Betaproteobacteria</taxon>
        <taxon>Burkholderiales</taxon>
        <taxon>Rivibacter</taxon>
    </lineage>
</organism>
<gene>
    <name evidence="1" type="ORF">EV670_0192</name>
</gene>
<protein>
    <submittedName>
        <fullName evidence="1">Uncharacterized protein</fullName>
    </submittedName>
</protein>
<evidence type="ECO:0000313" key="2">
    <source>
        <dbReference type="Proteomes" id="UP000293671"/>
    </source>
</evidence>
<dbReference type="EMBL" id="SHKP01000004">
    <property type="protein sequence ID" value="RZU02171.1"/>
    <property type="molecule type" value="Genomic_DNA"/>
</dbReference>
<evidence type="ECO:0000313" key="1">
    <source>
        <dbReference type="EMBL" id="RZU02171.1"/>
    </source>
</evidence>